<feature type="transmembrane region" description="Helical" evidence="6">
    <location>
        <begin position="80"/>
        <end position="99"/>
    </location>
</feature>
<proteinExistence type="predicted"/>
<feature type="transmembrane region" description="Helical" evidence="6">
    <location>
        <begin position="164"/>
        <end position="188"/>
    </location>
</feature>
<dbReference type="InterPro" id="IPR000620">
    <property type="entry name" value="EamA_dom"/>
</dbReference>
<protein>
    <submittedName>
        <fullName evidence="8">EamA family transporter</fullName>
    </submittedName>
</protein>
<evidence type="ECO:0000256" key="6">
    <source>
        <dbReference type="SAM" id="Phobius"/>
    </source>
</evidence>
<dbReference type="Pfam" id="PF00892">
    <property type="entry name" value="EamA"/>
    <property type="match status" value="1"/>
</dbReference>
<evidence type="ECO:0000313" key="8">
    <source>
        <dbReference type="EMBL" id="TLU74633.1"/>
    </source>
</evidence>
<evidence type="ECO:0000313" key="9">
    <source>
        <dbReference type="Proteomes" id="UP000305654"/>
    </source>
</evidence>
<evidence type="ECO:0000256" key="1">
    <source>
        <dbReference type="ARBA" id="ARBA00004651"/>
    </source>
</evidence>
<evidence type="ECO:0000256" key="3">
    <source>
        <dbReference type="ARBA" id="ARBA00022692"/>
    </source>
</evidence>
<keyword evidence="2" id="KW-1003">Cell membrane</keyword>
<evidence type="ECO:0000256" key="5">
    <source>
        <dbReference type="ARBA" id="ARBA00023136"/>
    </source>
</evidence>
<dbReference type="PANTHER" id="PTHR42920:SF5">
    <property type="entry name" value="EAMA DOMAIN-CONTAINING PROTEIN"/>
    <property type="match status" value="1"/>
</dbReference>
<keyword evidence="5 6" id="KW-0472">Membrane</keyword>
<comment type="subcellular location">
    <subcellularLocation>
        <location evidence="1">Cell membrane</location>
        <topology evidence="1">Multi-pass membrane protein</topology>
    </subcellularLocation>
</comment>
<reference evidence="8 9" key="1">
    <citation type="submission" date="2019-05" db="EMBL/GenBank/DDBJ databases">
        <authorList>
            <person name="Pankratov T."/>
            <person name="Grouzdev D."/>
        </authorList>
    </citation>
    <scope>NUCLEOTIDE SEQUENCE [LARGE SCALE GENOMIC DNA]</scope>
    <source>
        <strain evidence="8 9">KEBCLARHB70R</strain>
    </source>
</reference>
<feature type="transmembrane region" description="Helical" evidence="6">
    <location>
        <begin position="20"/>
        <end position="43"/>
    </location>
</feature>
<evidence type="ECO:0000259" key="7">
    <source>
        <dbReference type="Pfam" id="PF00892"/>
    </source>
</evidence>
<keyword evidence="3 6" id="KW-0812">Transmembrane</keyword>
<sequence length="281" mass="29364">MLVGGIASFQLGASIAKSLFPVFGATGMVGLRIGLSCLLLLVLWRPWREPVSRRLLTAIVPYGLSLGLMNLLFYLSLARLPLGAAVAIEFTGPLALAFLGSRRLTDLVWAALVVAGLLLLLDPRRALHAVDPLGVLFAFGAGVFWALYIVFGQRVSRISSGPRSTALGLLVAAVAIVPLCLPAMTPALHDPGHLAQAAAVAVLSSALPYSLEMAAMRHLTTRSFGILMSLDPALAALAGLALLHEHLAALRWLGILCIVAASAGSALSSRKDEPAALITDA</sequence>
<dbReference type="OrthoDB" id="9815120at2"/>
<keyword evidence="4 6" id="KW-1133">Transmembrane helix</keyword>
<dbReference type="InterPro" id="IPR037185">
    <property type="entry name" value="EmrE-like"/>
</dbReference>
<dbReference type="InterPro" id="IPR051258">
    <property type="entry name" value="Diverse_Substrate_Transporter"/>
</dbReference>
<comment type="caution">
    <text evidence="8">The sequence shown here is derived from an EMBL/GenBank/DDBJ whole genome shotgun (WGS) entry which is preliminary data.</text>
</comment>
<gene>
    <name evidence="8" type="ORF">FE263_01890</name>
</gene>
<feature type="transmembrane region" description="Helical" evidence="6">
    <location>
        <begin position="223"/>
        <end position="243"/>
    </location>
</feature>
<dbReference type="Proteomes" id="UP000305654">
    <property type="component" value="Unassembled WGS sequence"/>
</dbReference>
<dbReference type="SUPFAM" id="SSF103481">
    <property type="entry name" value="Multidrug resistance efflux transporter EmrE"/>
    <property type="match status" value="2"/>
</dbReference>
<name>A0A5R9JCZ1_9PROT</name>
<evidence type="ECO:0000256" key="4">
    <source>
        <dbReference type="ARBA" id="ARBA00022989"/>
    </source>
</evidence>
<dbReference type="PANTHER" id="PTHR42920">
    <property type="entry name" value="OS03G0707200 PROTEIN-RELATED"/>
    <property type="match status" value="1"/>
</dbReference>
<accession>A0A5R9JCZ1</accession>
<dbReference type="GO" id="GO:0005886">
    <property type="term" value="C:plasma membrane"/>
    <property type="evidence" value="ECO:0007669"/>
    <property type="project" value="UniProtKB-SubCell"/>
</dbReference>
<feature type="transmembrane region" description="Helical" evidence="6">
    <location>
        <begin position="133"/>
        <end position="152"/>
    </location>
</feature>
<dbReference type="EMBL" id="VCDI01000001">
    <property type="protein sequence ID" value="TLU74633.1"/>
    <property type="molecule type" value="Genomic_DNA"/>
</dbReference>
<feature type="domain" description="EamA" evidence="7">
    <location>
        <begin position="133"/>
        <end position="263"/>
    </location>
</feature>
<evidence type="ECO:0000256" key="2">
    <source>
        <dbReference type="ARBA" id="ARBA00022475"/>
    </source>
</evidence>
<feature type="transmembrane region" description="Helical" evidence="6">
    <location>
        <begin position="249"/>
        <end position="267"/>
    </location>
</feature>
<organism evidence="8 9">
    <name type="scientific">Lichenicoccus roseus</name>
    <dbReference type="NCBI Taxonomy" id="2683649"/>
    <lineage>
        <taxon>Bacteria</taxon>
        <taxon>Pseudomonadati</taxon>
        <taxon>Pseudomonadota</taxon>
        <taxon>Alphaproteobacteria</taxon>
        <taxon>Acetobacterales</taxon>
        <taxon>Acetobacteraceae</taxon>
        <taxon>Lichenicoccus</taxon>
    </lineage>
</organism>
<keyword evidence="9" id="KW-1185">Reference proteome</keyword>
<dbReference type="AlphaFoldDB" id="A0A5R9JCZ1"/>
<feature type="transmembrane region" description="Helical" evidence="6">
    <location>
        <begin position="194"/>
        <end position="211"/>
    </location>
</feature>
<feature type="transmembrane region" description="Helical" evidence="6">
    <location>
        <begin position="55"/>
        <end position="74"/>
    </location>
</feature>
<feature type="transmembrane region" description="Helical" evidence="6">
    <location>
        <begin position="104"/>
        <end position="121"/>
    </location>
</feature>